<evidence type="ECO:0000256" key="2">
    <source>
        <dbReference type="ARBA" id="ARBA00022723"/>
    </source>
</evidence>
<organism evidence="5">
    <name type="scientific">Mastigamoeba balamuthi</name>
    <name type="common">Phreatamoeba balamuthi</name>
    <dbReference type="NCBI Taxonomy" id="108607"/>
    <lineage>
        <taxon>Eukaryota</taxon>
        <taxon>Amoebozoa</taxon>
        <taxon>Evosea</taxon>
        <taxon>Archamoebae</taxon>
        <taxon>Mastigamoebida</taxon>
        <taxon>Mastigamoebidae</taxon>
        <taxon>Mastigamoeba</taxon>
    </lineage>
</organism>
<accession>Q27ST2</accession>
<sequence>GFDAIWISPVVENIANGWHGYWAKNFQKINTNFGTLADLQDLVKECHKRGVLVMMDWVSNHVGIVDISQIDTFNSSEYYHPCDSCPSWCSISDYDNMAQVEMCRLSGLLDLNTEHPFVVSKLKSFVASIIKSTGVDALRLDTVPHVNLNYWEDFRSSVNTFMMGEVFDGRAERGAAFQNPLDSLLWYPMYYAIRNVFGSKADASQLDTVLKTSRASYLDTTVLGNFVDNHDNAR</sequence>
<dbReference type="PANTHER" id="PTHR10357:SF215">
    <property type="entry name" value="ALPHA-AMYLASE 1"/>
    <property type="match status" value="1"/>
</dbReference>
<reference evidence="5" key="2">
    <citation type="submission" date="2006-01" db="EMBL/GenBank/DDBJ databases">
        <authorList>
            <person name="Roger A.J."/>
            <person name="Silberman J."/>
            <person name="Gill E."/>
            <person name="Barbera-Llorca M."/>
            <person name="de Mestral J."/>
        </authorList>
    </citation>
    <scope>NUCLEOTIDE SEQUENCE</scope>
</reference>
<reference evidence="5" key="1">
    <citation type="journal article" date="2006" name="J. Mol. Evol.">
        <title>The frequency of eubacterium-to-eukaryote lateral gene transfers shows significant cross-taxa variation within amoebozoa.</title>
        <authorList>
            <person name="Watkins R.F."/>
            <person name="Gray M.W."/>
        </authorList>
    </citation>
    <scope>NUCLEOTIDE SEQUENCE</scope>
</reference>
<evidence type="ECO:0000256" key="1">
    <source>
        <dbReference type="ARBA" id="ARBA00001913"/>
    </source>
</evidence>
<dbReference type="CAZy" id="GH13">
    <property type="family name" value="Glycoside Hydrolase Family 13"/>
</dbReference>
<dbReference type="Pfam" id="PF00128">
    <property type="entry name" value="Alpha-amylase"/>
    <property type="match status" value="1"/>
</dbReference>
<dbReference type="EMBL" id="DQ384276">
    <property type="protein sequence ID" value="ABD46606.1"/>
    <property type="molecule type" value="mRNA"/>
</dbReference>
<dbReference type="InterPro" id="IPR017853">
    <property type="entry name" value="GH"/>
</dbReference>
<feature type="non-terminal residue" evidence="5">
    <location>
        <position position="1"/>
    </location>
</feature>
<evidence type="ECO:0000256" key="3">
    <source>
        <dbReference type="ARBA" id="ARBA00022729"/>
    </source>
</evidence>
<dbReference type="InterPro" id="IPR006047">
    <property type="entry name" value="GH13_cat_dom"/>
</dbReference>
<feature type="non-terminal residue" evidence="5">
    <location>
        <position position="234"/>
    </location>
</feature>
<dbReference type="Gene3D" id="3.20.20.80">
    <property type="entry name" value="Glycosidases"/>
    <property type="match status" value="1"/>
</dbReference>
<evidence type="ECO:0000313" key="5">
    <source>
        <dbReference type="EMBL" id="ABD46606.1"/>
    </source>
</evidence>
<dbReference type="GO" id="GO:0005975">
    <property type="term" value="P:carbohydrate metabolic process"/>
    <property type="evidence" value="ECO:0007669"/>
    <property type="project" value="InterPro"/>
</dbReference>
<dbReference type="GO" id="GO:0046872">
    <property type="term" value="F:metal ion binding"/>
    <property type="evidence" value="ECO:0007669"/>
    <property type="project" value="UniProtKB-KW"/>
</dbReference>
<dbReference type="PANTHER" id="PTHR10357">
    <property type="entry name" value="ALPHA-AMYLASE FAMILY MEMBER"/>
    <property type="match status" value="1"/>
</dbReference>
<dbReference type="SUPFAM" id="SSF51445">
    <property type="entry name" value="(Trans)glycosidases"/>
    <property type="match status" value="1"/>
</dbReference>
<evidence type="ECO:0000259" key="4">
    <source>
        <dbReference type="SMART" id="SM00642"/>
    </source>
</evidence>
<name>Q27ST2_MASBA</name>
<keyword evidence="3" id="KW-0732">Signal</keyword>
<dbReference type="SMART" id="SM00642">
    <property type="entry name" value="Aamy"/>
    <property type="match status" value="1"/>
</dbReference>
<dbReference type="AlphaFoldDB" id="Q27ST2"/>
<keyword evidence="2" id="KW-0479">Metal-binding</keyword>
<proteinExistence type="evidence at transcript level"/>
<dbReference type="VEuPathDB" id="AmoebaDB:MBAL_011957"/>
<protein>
    <submittedName>
        <fullName evidence="5">Alpha amylase-like protein</fullName>
    </submittedName>
</protein>
<comment type="cofactor">
    <cofactor evidence="1">
        <name>Ca(2+)</name>
        <dbReference type="ChEBI" id="CHEBI:29108"/>
    </cofactor>
</comment>
<feature type="domain" description="Glycosyl hydrolase family 13 catalytic" evidence="4">
    <location>
        <begin position="1"/>
        <end position="234"/>
    </location>
</feature>